<dbReference type="Pfam" id="PF07714">
    <property type="entry name" value="PK_Tyr_Ser-Thr"/>
    <property type="match status" value="1"/>
</dbReference>
<dbReference type="InterPro" id="IPR011009">
    <property type="entry name" value="Kinase-like_dom_sf"/>
</dbReference>
<dbReference type="CDD" id="cd13999">
    <property type="entry name" value="STKc_MAP3K-like"/>
    <property type="match status" value="1"/>
</dbReference>
<dbReference type="InParanoid" id="A0A024GP72"/>
<dbReference type="InterPro" id="IPR001245">
    <property type="entry name" value="Ser-Thr/Tyr_kinase_cat_dom"/>
</dbReference>
<accession>A0A024GP72</accession>
<dbReference type="InterPro" id="IPR000719">
    <property type="entry name" value="Prot_kinase_dom"/>
</dbReference>
<reference evidence="3 4" key="1">
    <citation type="submission" date="2012-05" db="EMBL/GenBank/DDBJ databases">
        <title>Recombination and specialization in a pathogen metapopulation.</title>
        <authorList>
            <person name="Gardiner A."/>
            <person name="Kemen E."/>
            <person name="Schultz-Larsen T."/>
            <person name="MacLean D."/>
            <person name="Van Oosterhout C."/>
            <person name="Jones J.D.G."/>
        </authorList>
    </citation>
    <scope>NUCLEOTIDE SEQUENCE [LARGE SCALE GENOMIC DNA]</scope>
    <source>
        <strain evidence="3 4">Ac Nc2</strain>
    </source>
</reference>
<dbReference type="InterPro" id="IPR051681">
    <property type="entry name" value="Ser/Thr_Kinases-Pseudokinases"/>
</dbReference>
<dbReference type="STRING" id="65357.A0A024GP72"/>
<dbReference type="EMBL" id="CAIX01000231">
    <property type="protein sequence ID" value="CCI48517.1"/>
    <property type="molecule type" value="Genomic_DNA"/>
</dbReference>
<evidence type="ECO:0000259" key="2">
    <source>
        <dbReference type="PROSITE" id="PS50011"/>
    </source>
</evidence>
<proteinExistence type="predicted"/>
<keyword evidence="1" id="KW-0472">Membrane</keyword>
<dbReference type="GO" id="GO:0004674">
    <property type="term" value="F:protein serine/threonine kinase activity"/>
    <property type="evidence" value="ECO:0007669"/>
    <property type="project" value="TreeGrafter"/>
</dbReference>
<evidence type="ECO:0000313" key="3">
    <source>
        <dbReference type="EMBL" id="CCI48517.1"/>
    </source>
</evidence>
<keyword evidence="4" id="KW-1185">Reference proteome</keyword>
<dbReference type="InterPro" id="IPR008271">
    <property type="entry name" value="Ser/Thr_kinase_AS"/>
</dbReference>
<dbReference type="PANTHER" id="PTHR44329">
    <property type="entry name" value="SERINE/THREONINE-PROTEIN KINASE TNNI3K-RELATED"/>
    <property type="match status" value="1"/>
</dbReference>
<evidence type="ECO:0000313" key="4">
    <source>
        <dbReference type="Proteomes" id="UP000053237"/>
    </source>
</evidence>
<gene>
    <name evidence="3" type="ORF">BN9_096550</name>
</gene>
<dbReference type="Proteomes" id="UP000053237">
    <property type="component" value="Unassembled WGS sequence"/>
</dbReference>
<dbReference type="PROSITE" id="PS00108">
    <property type="entry name" value="PROTEIN_KINASE_ST"/>
    <property type="match status" value="1"/>
</dbReference>
<dbReference type="SMART" id="SM00220">
    <property type="entry name" value="S_TKc"/>
    <property type="match status" value="1"/>
</dbReference>
<comment type="caution">
    <text evidence="3">The sequence shown here is derived from an EMBL/GenBank/DDBJ whole genome shotgun (WGS) entry which is preliminary data.</text>
</comment>
<feature type="transmembrane region" description="Helical" evidence="1">
    <location>
        <begin position="343"/>
        <end position="365"/>
    </location>
</feature>
<evidence type="ECO:0000256" key="1">
    <source>
        <dbReference type="SAM" id="Phobius"/>
    </source>
</evidence>
<protein>
    <recommendedName>
        <fullName evidence="2">Protein kinase domain-containing protein</fullName>
    </recommendedName>
</protein>
<dbReference type="OrthoDB" id="346907at2759"/>
<dbReference type="PROSITE" id="PS50011">
    <property type="entry name" value="PROTEIN_KINASE_DOM"/>
    <property type="match status" value="1"/>
</dbReference>
<organism evidence="3 4">
    <name type="scientific">Albugo candida</name>
    <dbReference type="NCBI Taxonomy" id="65357"/>
    <lineage>
        <taxon>Eukaryota</taxon>
        <taxon>Sar</taxon>
        <taxon>Stramenopiles</taxon>
        <taxon>Oomycota</taxon>
        <taxon>Peronosporomycetes</taxon>
        <taxon>Albuginales</taxon>
        <taxon>Albuginaceae</taxon>
        <taxon>Albugo</taxon>
    </lineage>
</organism>
<sequence length="831" mass="92857">MRKQSSNDLHYSFRKVSSQLLCLCIYIRFGSICIAIPSDITSRFIAAEEIVSTLNIPSIDIDEVLTPKEVLQLVMDSEVTWESLSVTAKLAVLWQFGFVFIGTSSATPDYSQLVQIYTLCQSSSRQLRAGSDASREGIPMDQIALSTNEFSDSQCSVERCASASNVEYTTNNKCSPKFTKQIKCAVHSIVHKAGSESTASGVDSLNSVIPTLPSASLWMQTEAVSTTNVPYPQVYAHRALLKNKRTSRRQVTQARDLYSIHMQPIPDLNLKPDQQCDSHFQDVVIPCLDPESDVYKPDFCPPQVDTIGLSKWLKEIVAADRLEKEEFVSTEHVESTDQRISTFSIVLLATLVLLIAGAVASYYFLWYRPDKLQKRVPDKNSDKIVASTTARKQDSVKNFGSSGLYRMTPHSFPILGENSMDSTHDPILQSDVYDFKKLESCNSSVLMCDNRSARSSYAFIASAPDSLCMEKGGVYDAYKNAARLHNKTGPTNVVFTSCPSNQGTENSRSSIMSNAGGKRLTEYIEESDAILQFTSDPVVLSRQIAYDEFTFLRILSKGAFGEVWLGQLEDRHVAIKRLLPERSHICSNLEDFAAEIRLMCNLNHPNIVPMIGISWDNRFSNLCVLTEFMDHGDLDVVNEKYGDELKWEKEKLQIALDIAEGMLYLHSQQPVIIHRDMKSKNVLVNKTWQAKISDFGISRKTNMNETMTSGVGTLLWTAPEIIEGKKYSEKADIYSLGIVFGELDTGARPFAHMKNDRGDAMPAMQLVQQVRLGKAKMQLRSDCPQSVRKLIERCTSLDPDVRPTSMEVALTLRSTITSEISLLNVVNVPVK</sequence>
<dbReference type="GO" id="GO:0005524">
    <property type="term" value="F:ATP binding"/>
    <property type="evidence" value="ECO:0007669"/>
    <property type="project" value="InterPro"/>
</dbReference>
<feature type="domain" description="Protein kinase" evidence="2">
    <location>
        <begin position="549"/>
        <end position="816"/>
    </location>
</feature>
<dbReference type="Gene3D" id="1.10.510.10">
    <property type="entry name" value="Transferase(Phosphotransferase) domain 1"/>
    <property type="match status" value="1"/>
</dbReference>
<keyword evidence="1" id="KW-1133">Transmembrane helix</keyword>
<keyword evidence="1" id="KW-0812">Transmembrane</keyword>
<dbReference type="SUPFAM" id="SSF56112">
    <property type="entry name" value="Protein kinase-like (PK-like)"/>
    <property type="match status" value="1"/>
</dbReference>
<name>A0A024GP72_9STRA</name>
<dbReference type="AlphaFoldDB" id="A0A024GP72"/>
<dbReference type="PANTHER" id="PTHR44329:SF214">
    <property type="entry name" value="PROTEIN KINASE DOMAIN-CONTAINING PROTEIN"/>
    <property type="match status" value="1"/>
</dbReference>